<dbReference type="InterPro" id="IPR005185">
    <property type="entry name" value="YccF"/>
</dbReference>
<evidence type="ECO:0000256" key="3">
    <source>
        <dbReference type="ARBA" id="ARBA00022449"/>
    </source>
</evidence>
<evidence type="ECO:0000256" key="9">
    <source>
        <dbReference type="SAM" id="MobiDB-lite"/>
    </source>
</evidence>
<evidence type="ECO:0000259" key="12">
    <source>
        <dbReference type="Pfam" id="PF03733"/>
    </source>
</evidence>
<dbReference type="Gene3D" id="1.20.1420.30">
    <property type="entry name" value="NCX, central ion-binding region"/>
    <property type="match status" value="1"/>
</dbReference>
<keyword evidence="4" id="KW-0109">Calcium transport</keyword>
<dbReference type="GO" id="GO:0005774">
    <property type="term" value="C:vacuolar membrane"/>
    <property type="evidence" value="ECO:0007669"/>
    <property type="project" value="UniProtKB-ARBA"/>
</dbReference>
<evidence type="ECO:0000256" key="5">
    <source>
        <dbReference type="ARBA" id="ARBA00022692"/>
    </source>
</evidence>
<feature type="transmembrane region" description="Helical" evidence="10">
    <location>
        <begin position="308"/>
        <end position="331"/>
    </location>
</feature>
<keyword evidence="8 10" id="KW-0472">Membrane</keyword>
<dbReference type="GO" id="GO:0006874">
    <property type="term" value="P:intracellular calcium ion homeostasis"/>
    <property type="evidence" value="ECO:0007669"/>
    <property type="project" value="TreeGrafter"/>
</dbReference>
<dbReference type="Proteomes" id="UP001186944">
    <property type="component" value="Unassembled WGS sequence"/>
</dbReference>
<feature type="transmembrane region" description="Helical" evidence="10">
    <location>
        <begin position="668"/>
        <end position="684"/>
    </location>
</feature>
<dbReference type="Pfam" id="PF03733">
    <property type="entry name" value="YccF"/>
    <property type="match status" value="1"/>
</dbReference>
<dbReference type="InterPro" id="IPR004713">
    <property type="entry name" value="CaH_exchang"/>
</dbReference>
<dbReference type="GO" id="GO:0012505">
    <property type="term" value="C:endomembrane system"/>
    <property type="evidence" value="ECO:0007669"/>
    <property type="project" value="UniProtKB-SubCell"/>
</dbReference>
<evidence type="ECO:0000256" key="10">
    <source>
        <dbReference type="SAM" id="Phobius"/>
    </source>
</evidence>
<feature type="transmembrane region" description="Helical" evidence="10">
    <location>
        <begin position="276"/>
        <end position="296"/>
    </location>
</feature>
<dbReference type="GO" id="GO:0015369">
    <property type="term" value="F:calcium:proton antiporter activity"/>
    <property type="evidence" value="ECO:0007669"/>
    <property type="project" value="UniProtKB-ARBA"/>
</dbReference>
<keyword evidence="3" id="KW-0050">Antiport</keyword>
<evidence type="ECO:0000313" key="14">
    <source>
        <dbReference type="Proteomes" id="UP001186944"/>
    </source>
</evidence>
<feature type="transmembrane region" description="Helical" evidence="10">
    <location>
        <begin position="691"/>
        <end position="711"/>
    </location>
</feature>
<keyword evidence="14" id="KW-1185">Reference proteome</keyword>
<evidence type="ECO:0000313" key="13">
    <source>
        <dbReference type="EMBL" id="KAK3099824.1"/>
    </source>
</evidence>
<sequence length="719" mass="79965">MSQPQLNVGKIDDVGQYGSLEERGRSSTPGNGEGRSRSLSTGRSSKDRTDSDVEAGGFDVWSDADIEANRISNNYIFGFKKWKSHVTQRPLSNRSETVRSLYSDLTEVKPITVSTLRPFNFIYVLLFGWWQALIYIVVGCIMFLTILGKEYGYFCFRMAGYFFWPFGKFVYVIHSPDYTYTVTNEYVSSSSSGSSNKSEEAKLLIGQEGRMTPKAVCRGFWVNMKAIEKIIFLPPTHVRVGDSLTMDLDTKKLRSEIIVYTHTAINVYYYKYTVDGMNIILVNLLLFVVLAIGLGYSDPENEHFSGGLKCVLATLAIIPLTYYVGMGIISISAQSNFALGAVINATMGSMVEIIIMIVALNKGNETGNACYQEIVKSNLTVGLRYRRRKVGEVKNIDEVENYKESADCGICMVIGGIKYRSQIFNPKSTNVSALLLFVAIGGVFAPTIFAKIYGDMQCMKCENVVVKPNGSQVIAVTNGSYALHCQNCYSDLDGLEGDKTLYNSHVRPLIYASAILLPLAYVVGMIFSLKTHSSQIHDDFNEQLKNDANTHSGHDHGTPQWSRIKSCVILLCCALCIAFCADLITENIQPFLQSSGVSEYFIGVTMIAMVSELPEVINGIQFALNNNVNLGIEIGTNTAIQVCMIQVPLLILIEVIYPFGLLLVFNDVHLYAVVFSVIVINYTFQDGKSDYFQGTVLLFIYVVLLVMYWFMPVPDSVKC</sequence>
<dbReference type="InterPro" id="IPR044880">
    <property type="entry name" value="NCX_ion-bd_dom_sf"/>
</dbReference>
<gene>
    <name evidence="13" type="ORF">FSP39_010332</name>
</gene>
<feature type="region of interest" description="Disordered" evidence="9">
    <location>
        <begin position="1"/>
        <end position="52"/>
    </location>
</feature>
<keyword evidence="2" id="KW-0813">Transport</keyword>
<organism evidence="13 14">
    <name type="scientific">Pinctada imbricata</name>
    <name type="common">Atlantic pearl-oyster</name>
    <name type="synonym">Pinctada martensii</name>
    <dbReference type="NCBI Taxonomy" id="66713"/>
    <lineage>
        <taxon>Eukaryota</taxon>
        <taxon>Metazoa</taxon>
        <taxon>Spiralia</taxon>
        <taxon>Lophotrochozoa</taxon>
        <taxon>Mollusca</taxon>
        <taxon>Bivalvia</taxon>
        <taxon>Autobranchia</taxon>
        <taxon>Pteriomorphia</taxon>
        <taxon>Pterioida</taxon>
        <taxon>Pterioidea</taxon>
        <taxon>Pteriidae</taxon>
        <taxon>Pinctada</taxon>
    </lineage>
</organism>
<feature type="transmembrane region" description="Helical" evidence="10">
    <location>
        <begin position="509"/>
        <end position="529"/>
    </location>
</feature>
<dbReference type="PANTHER" id="PTHR31503">
    <property type="entry name" value="VACUOLAR CALCIUM ION TRANSPORTER"/>
    <property type="match status" value="1"/>
</dbReference>
<feature type="transmembrane region" description="Helical" evidence="10">
    <location>
        <begin position="337"/>
        <end position="360"/>
    </location>
</feature>
<evidence type="ECO:0000256" key="4">
    <source>
        <dbReference type="ARBA" id="ARBA00022568"/>
    </source>
</evidence>
<feature type="transmembrane region" description="Helical" evidence="10">
    <location>
        <begin position="121"/>
        <end position="147"/>
    </location>
</feature>
<feature type="domain" description="Sodium/calcium exchanger membrane region" evidence="11">
    <location>
        <begin position="566"/>
        <end position="709"/>
    </location>
</feature>
<protein>
    <submittedName>
        <fullName evidence="13">Uncharacterized protein</fullName>
    </submittedName>
</protein>
<dbReference type="AlphaFoldDB" id="A0AA88Y7Y1"/>
<accession>A0AA88Y7Y1</accession>
<dbReference type="InterPro" id="IPR004837">
    <property type="entry name" value="NaCa_Exmemb"/>
</dbReference>
<comment type="subcellular location">
    <subcellularLocation>
        <location evidence="1">Endomembrane system</location>
        <topology evidence="1">Multi-pass membrane protein</topology>
    </subcellularLocation>
</comment>
<keyword evidence="5 10" id="KW-0812">Transmembrane</keyword>
<evidence type="ECO:0000256" key="2">
    <source>
        <dbReference type="ARBA" id="ARBA00022448"/>
    </source>
</evidence>
<name>A0AA88Y7Y1_PINIB</name>
<proteinExistence type="predicted"/>
<dbReference type="Pfam" id="PF01699">
    <property type="entry name" value="Na_Ca_ex"/>
    <property type="match status" value="1"/>
</dbReference>
<comment type="caution">
    <text evidence="13">The sequence shown here is derived from an EMBL/GenBank/DDBJ whole genome shotgun (WGS) entry which is preliminary data.</text>
</comment>
<evidence type="ECO:0000256" key="8">
    <source>
        <dbReference type="ARBA" id="ARBA00023136"/>
    </source>
</evidence>
<feature type="domain" description="Inner membrane component" evidence="12">
    <location>
        <begin position="119"/>
        <end position="168"/>
    </location>
</feature>
<keyword evidence="4" id="KW-0106">Calcium</keyword>
<keyword evidence="6 10" id="KW-1133">Transmembrane helix</keyword>
<evidence type="ECO:0000256" key="6">
    <source>
        <dbReference type="ARBA" id="ARBA00022989"/>
    </source>
</evidence>
<feature type="transmembrane region" description="Helical" evidence="10">
    <location>
        <begin position="430"/>
        <end position="449"/>
    </location>
</feature>
<dbReference type="PANTHER" id="PTHR31503:SF10">
    <property type="entry name" value="VNX1 PROTEIN"/>
    <property type="match status" value="1"/>
</dbReference>
<evidence type="ECO:0000259" key="11">
    <source>
        <dbReference type="Pfam" id="PF01699"/>
    </source>
</evidence>
<dbReference type="EMBL" id="VSWD01000006">
    <property type="protein sequence ID" value="KAK3099824.1"/>
    <property type="molecule type" value="Genomic_DNA"/>
</dbReference>
<evidence type="ECO:0000256" key="1">
    <source>
        <dbReference type="ARBA" id="ARBA00004127"/>
    </source>
</evidence>
<evidence type="ECO:0000256" key="7">
    <source>
        <dbReference type="ARBA" id="ARBA00023065"/>
    </source>
</evidence>
<keyword evidence="7" id="KW-0406">Ion transport</keyword>
<feature type="transmembrane region" description="Helical" evidence="10">
    <location>
        <begin position="638"/>
        <end position="662"/>
    </location>
</feature>
<reference evidence="13" key="1">
    <citation type="submission" date="2019-08" db="EMBL/GenBank/DDBJ databases">
        <title>The improved chromosome-level genome for the pearl oyster Pinctada fucata martensii using PacBio sequencing and Hi-C.</title>
        <authorList>
            <person name="Zheng Z."/>
        </authorList>
    </citation>
    <scope>NUCLEOTIDE SEQUENCE</scope>
    <source>
        <strain evidence="13">ZZ-2019</strain>
        <tissue evidence="13">Adductor muscle</tissue>
    </source>
</reference>